<proteinExistence type="predicted"/>
<reference evidence="2 3" key="1">
    <citation type="journal article" date="2024" name="Commun. Biol.">
        <title>Comparative genomic analysis of thermophilic fungi reveals convergent evolutionary adaptations and gene losses.</title>
        <authorList>
            <person name="Steindorff A.S."/>
            <person name="Aguilar-Pontes M.V."/>
            <person name="Robinson A.J."/>
            <person name="Andreopoulos B."/>
            <person name="LaButti K."/>
            <person name="Kuo A."/>
            <person name="Mondo S."/>
            <person name="Riley R."/>
            <person name="Otillar R."/>
            <person name="Haridas S."/>
            <person name="Lipzen A."/>
            <person name="Grimwood J."/>
            <person name="Schmutz J."/>
            <person name="Clum A."/>
            <person name="Reid I.D."/>
            <person name="Moisan M.C."/>
            <person name="Butler G."/>
            <person name="Nguyen T.T.M."/>
            <person name="Dewar K."/>
            <person name="Conant G."/>
            <person name="Drula E."/>
            <person name="Henrissat B."/>
            <person name="Hansel C."/>
            <person name="Singer S."/>
            <person name="Hutchinson M.I."/>
            <person name="de Vries R.P."/>
            <person name="Natvig D.O."/>
            <person name="Powell A.J."/>
            <person name="Tsang A."/>
            <person name="Grigoriev I.V."/>
        </authorList>
    </citation>
    <scope>NUCLEOTIDE SEQUENCE [LARGE SCALE GENOMIC DNA]</scope>
    <source>
        <strain evidence="2 3">CBS 494.80</strain>
    </source>
</reference>
<feature type="compositionally biased region" description="Polar residues" evidence="1">
    <location>
        <begin position="1488"/>
        <end position="1499"/>
    </location>
</feature>
<organism evidence="2 3">
    <name type="scientific">Oculimacula yallundae</name>
    <dbReference type="NCBI Taxonomy" id="86028"/>
    <lineage>
        <taxon>Eukaryota</taxon>
        <taxon>Fungi</taxon>
        <taxon>Dikarya</taxon>
        <taxon>Ascomycota</taxon>
        <taxon>Pezizomycotina</taxon>
        <taxon>Leotiomycetes</taxon>
        <taxon>Helotiales</taxon>
        <taxon>Ploettnerulaceae</taxon>
        <taxon>Oculimacula</taxon>
    </lineage>
</organism>
<feature type="region of interest" description="Disordered" evidence="1">
    <location>
        <begin position="322"/>
        <end position="342"/>
    </location>
</feature>
<dbReference type="PANTHER" id="PTHR48187:SF2">
    <property type="entry name" value="LD21810P"/>
    <property type="match status" value="1"/>
</dbReference>
<dbReference type="InterPro" id="IPR029058">
    <property type="entry name" value="AB_hydrolase_fold"/>
</dbReference>
<feature type="compositionally biased region" description="Basic and acidic residues" evidence="1">
    <location>
        <begin position="691"/>
        <end position="703"/>
    </location>
</feature>
<sequence length="1689" mass="186204">MGSAIKPEDIKRYEVTEVYSHPDAKVDIVLVHGLNGNPRNTWTAPNGVFWPSQLLPASLKSFQARILVYGYNADVYTFGSSKGGPSSDMIHQHAQTLLANLALERKSEEVSEHPIIWIAHSLGGILVKRALELSFDLQGNHDDDLRSIFVSTFGVIFLGTPHTGADPAKWGLILQGMVNALVPKKIFETHSQLVKTLQSNNEILQNINLRFLDLYPNRLRICMVHEGHPTDLKGTKRLIVDQTAASPQLPDVQYFGIEATHSGMCKFGSKNAPGFTNVSVTLRSWVQECPDFIQTRWDAERFLRKQKREDEIAQLQRLSGLLPGTSRMTSTPNTPEPGSVNNSMVISRSTISIAPEDPDKEEAYFIKPSGFRPNSLFVGREAEMEQVHKMLFDKKKRADGTSAVLLQSLPGGGKTHLARQYVYEHKDDFPGGIFWLRAKSETELAAGFWDIARRAALKHPIETGEVDSSEDPEQFITMVRKWLDNRHDWLMVLDGIHFTHSALRKFIPDSMNTSLIYTSTEKSVIGDHHFMNPQLIRLPLLSAREAQKLLLLELGRTEPFAKDDLRYSMELVQSMGFLPVVIHAVARRLKTTDEPLAKFAKTYSSEPRLRGLGTYIAVVEQLRSLGATEALNLINILCFFSQHIPVEMISLGLKALPSTIPVKAFEPVSGHSLNNTFKILNTFALIDRNDHDHDTAPNKDKDPSWSSHSSQSQTSKRSRDMLADNVDVIRLHSVVQGFFIDTLASSNSATSPGGPHPLSFWLDLSTRFFCQSYEMAHFRISRKTNAGLVEDYRLYEIHGNKLAEHLAKQLYKATGLSAGQKEVLREADELLTSRLLSLRAEIERRTPESSSIISAGEEKEDGVLTSIFDRTSSSSDAGPETPGNGYGGRKGIGTDVGLSTWGIETEKPHFESPVRGMQRIDGEGSGYYPLQQAPTHFPFPPLSMPEDPGYETDRDEVYAHATPSLIPTSPSPSFRGQSPRQFQRPRLNPRLKGSPLFRNLPSASTNGTRDPSLQFPSAIVPHLSYDHAQGFLQRNNGVTDSKSTSRGRRGSIIGMGKDKSMLSGQSSAEVALAHLRQKSPLSPREGGMIREMGTETQQKSKQNEKTNVSGSSRGRMLMLGRESYASPVAGIERDTTNARRADEETNAPIGVGKGSLEEQAQAQTFQRPHLSALESLQNIPLRANMPAQGPEQAIIDLPPYPYTPAPALGVEVSRDNGYLKPDSISSSGRDFGKENSYPGHQAFPPFEYSANLPRADDLTGLSPQINNQSFFPTQHRGKERDIDRLREIQSESLPASLILSRSQGTTDAHLLSLSYPGLQVPRRFSNSTSNVSSIGECRGAYFPGRPEFANLDVHRGCESLPISREGSGWDNFSADGTGHRSGSFAETEPDFGFWEAEGRWDGDEHVIEDDNGEIPFELRDGGRNERKPEGRGNRIAPIPVFSPSFDFPPALSQYPSPKSFTSYTSPYPPDNTPNPGLGGRDGGGMIGPSTSPRLGTRTSPPVPYLNPNFSPPMGFINTGQNPDPNSNLNRNTDMSAPRNLTTSPRISPRQSHQASPRTSPIIRLGGEAMNRQSSGSGSGSRRGSGSGSRLRSEIRLGSDDYHQPGNYGLAREVGEREGVLRSWGERERNERRRRDGMSGRGGGGENGNGDGDGNGSDREREGRKRGWANGRVERDVGLGIVNGSLGDVI</sequence>
<keyword evidence="3" id="KW-1185">Reference proteome</keyword>
<dbReference type="PANTHER" id="PTHR48187">
    <property type="entry name" value="LD21810P"/>
    <property type="match status" value="1"/>
</dbReference>
<dbReference type="SUPFAM" id="SSF52540">
    <property type="entry name" value="P-loop containing nucleoside triphosphate hydrolases"/>
    <property type="match status" value="1"/>
</dbReference>
<feature type="region of interest" description="Disordered" evidence="1">
    <location>
        <begin position="1035"/>
        <end position="1062"/>
    </location>
</feature>
<feature type="compositionally biased region" description="Basic and acidic residues" evidence="1">
    <location>
        <begin position="1655"/>
        <end position="1664"/>
    </location>
</feature>
<name>A0ABR4CPZ2_9HELO</name>
<evidence type="ECO:0000256" key="1">
    <source>
        <dbReference type="SAM" id="MobiDB-lite"/>
    </source>
</evidence>
<feature type="region of interest" description="Disordered" evidence="1">
    <location>
        <begin position="1414"/>
        <end position="1673"/>
    </location>
</feature>
<feature type="compositionally biased region" description="Basic and acidic residues" evidence="1">
    <location>
        <begin position="1612"/>
        <end position="1637"/>
    </location>
</feature>
<evidence type="ECO:0000313" key="3">
    <source>
        <dbReference type="Proteomes" id="UP001595075"/>
    </source>
</evidence>
<protein>
    <recommendedName>
        <fullName evidence="4">DUF676 domain-containing protein</fullName>
    </recommendedName>
</protein>
<feature type="compositionally biased region" description="Polar residues" evidence="1">
    <location>
        <begin position="1517"/>
        <end position="1558"/>
    </location>
</feature>
<feature type="compositionally biased region" description="Basic and acidic residues" evidence="1">
    <location>
        <begin position="1416"/>
        <end position="1432"/>
    </location>
</feature>
<evidence type="ECO:0000313" key="2">
    <source>
        <dbReference type="EMBL" id="KAL2072078.1"/>
    </source>
</evidence>
<feature type="region of interest" description="Disordered" evidence="1">
    <location>
        <begin position="962"/>
        <end position="996"/>
    </location>
</feature>
<feature type="compositionally biased region" description="Gly residues" evidence="1">
    <location>
        <begin position="1638"/>
        <end position="1654"/>
    </location>
</feature>
<feature type="compositionally biased region" description="Low complexity" evidence="1">
    <location>
        <begin position="962"/>
        <end position="973"/>
    </location>
</feature>
<gene>
    <name evidence="2" type="ORF">VTL71DRAFT_11421</name>
</gene>
<feature type="compositionally biased region" description="Polar residues" evidence="1">
    <location>
        <begin position="1035"/>
        <end position="1044"/>
    </location>
</feature>
<dbReference type="EMBL" id="JAZHXI010000004">
    <property type="protein sequence ID" value="KAL2072078.1"/>
    <property type="molecule type" value="Genomic_DNA"/>
</dbReference>
<dbReference type="Gene3D" id="3.40.50.1820">
    <property type="entry name" value="alpha/beta hydrolase"/>
    <property type="match status" value="1"/>
</dbReference>
<dbReference type="Gene3D" id="3.40.50.300">
    <property type="entry name" value="P-loop containing nucleotide triphosphate hydrolases"/>
    <property type="match status" value="1"/>
</dbReference>
<dbReference type="SUPFAM" id="SSF53474">
    <property type="entry name" value="alpha/beta-Hydrolases"/>
    <property type="match status" value="1"/>
</dbReference>
<dbReference type="Proteomes" id="UP001595075">
    <property type="component" value="Unassembled WGS sequence"/>
</dbReference>
<comment type="caution">
    <text evidence="2">The sequence shown here is derived from an EMBL/GenBank/DDBJ whole genome shotgun (WGS) entry which is preliminary data.</text>
</comment>
<dbReference type="InterPro" id="IPR027417">
    <property type="entry name" value="P-loop_NTPase"/>
</dbReference>
<feature type="compositionally biased region" description="Low complexity" evidence="1">
    <location>
        <begin position="704"/>
        <end position="715"/>
    </location>
</feature>
<evidence type="ECO:0008006" key="4">
    <source>
        <dbReference type="Google" id="ProtNLM"/>
    </source>
</evidence>
<feature type="compositionally biased region" description="Basic and acidic residues" evidence="1">
    <location>
        <begin position="1590"/>
        <end position="1602"/>
    </location>
</feature>
<feature type="region of interest" description="Disordered" evidence="1">
    <location>
        <begin position="869"/>
        <end position="893"/>
    </location>
</feature>
<accession>A0ABR4CPZ2</accession>
<feature type="compositionally biased region" description="Polar residues" evidence="1">
    <location>
        <begin position="1453"/>
        <end position="1465"/>
    </location>
</feature>
<feature type="compositionally biased region" description="Gly residues" evidence="1">
    <location>
        <begin position="1576"/>
        <end position="1586"/>
    </location>
</feature>
<feature type="region of interest" description="Disordered" evidence="1">
    <location>
        <begin position="691"/>
        <end position="719"/>
    </location>
</feature>
<feature type="compositionally biased region" description="Gly residues" evidence="1">
    <location>
        <begin position="1476"/>
        <end position="1486"/>
    </location>
</feature>